<feature type="domain" description="Nitroreductase" evidence="4">
    <location>
        <begin position="40"/>
        <end position="208"/>
    </location>
</feature>
<gene>
    <name evidence="5" type="ORF">EA756_02975</name>
</gene>
<dbReference type="PANTHER" id="PTHR43035:SF1">
    <property type="entry name" value="FATTY ACID REPRESSION MUTANT PROTEIN 2-RELATED"/>
    <property type="match status" value="1"/>
</dbReference>
<dbReference type="GO" id="GO:0016491">
    <property type="term" value="F:oxidoreductase activity"/>
    <property type="evidence" value="ECO:0007669"/>
    <property type="project" value="UniProtKB-KW"/>
</dbReference>
<keyword evidence="3" id="KW-0560">Oxidoreductase</keyword>
<dbReference type="FunFam" id="3.40.109.10:FF:000001">
    <property type="entry name" value="Nitroreductase family"/>
    <property type="match status" value="1"/>
</dbReference>
<dbReference type="Pfam" id="PF00881">
    <property type="entry name" value="Nitroreductase"/>
    <property type="match status" value="1"/>
</dbReference>
<evidence type="ECO:0000313" key="6">
    <source>
        <dbReference type="Proteomes" id="UP000276905"/>
    </source>
</evidence>
<dbReference type="PANTHER" id="PTHR43035">
    <property type="entry name" value="FATTY ACID REPRESSION MUTANT PROTEIN 2-RELATED"/>
    <property type="match status" value="1"/>
</dbReference>
<dbReference type="InterPro" id="IPR000415">
    <property type="entry name" value="Nitroreductase-like"/>
</dbReference>
<dbReference type="CDD" id="cd02140">
    <property type="entry name" value="Frm2-like"/>
    <property type="match status" value="1"/>
</dbReference>
<accession>A0A3R9QKH7</accession>
<keyword evidence="2" id="KW-0963">Cytoplasm</keyword>
<dbReference type="Gene3D" id="3.40.109.10">
    <property type="entry name" value="NADH Oxidase"/>
    <property type="match status" value="1"/>
</dbReference>
<proteinExistence type="predicted"/>
<evidence type="ECO:0000259" key="4">
    <source>
        <dbReference type="Pfam" id="PF00881"/>
    </source>
</evidence>
<dbReference type="AlphaFoldDB" id="A0A3R9QKH7"/>
<evidence type="ECO:0000256" key="1">
    <source>
        <dbReference type="ARBA" id="ARBA00004496"/>
    </source>
</evidence>
<dbReference type="GO" id="GO:0005737">
    <property type="term" value="C:cytoplasm"/>
    <property type="evidence" value="ECO:0007669"/>
    <property type="project" value="UniProtKB-SubCell"/>
</dbReference>
<dbReference type="Proteomes" id="UP000276905">
    <property type="component" value="Unassembled WGS sequence"/>
</dbReference>
<comment type="subcellular location">
    <subcellularLocation>
        <location evidence="1">Cytoplasm</location>
    </subcellularLocation>
</comment>
<dbReference type="InterPro" id="IPR033877">
    <property type="entry name" value="Frm2/Hbn1"/>
</dbReference>
<organism evidence="5 6">
    <name type="scientific">Acinetobacter lactucae</name>
    <dbReference type="NCBI Taxonomy" id="1785128"/>
    <lineage>
        <taxon>Bacteria</taxon>
        <taxon>Pseudomonadati</taxon>
        <taxon>Pseudomonadota</taxon>
        <taxon>Gammaproteobacteria</taxon>
        <taxon>Moraxellales</taxon>
        <taxon>Moraxellaceae</taxon>
        <taxon>Acinetobacter</taxon>
        <taxon>Acinetobacter calcoaceticus/baumannii complex</taxon>
    </lineage>
</organism>
<dbReference type="RefSeq" id="WP_125697940.1">
    <property type="nucleotide sequence ID" value="NZ_RFES01000002.1"/>
</dbReference>
<name>A0A3R9QKH7_9GAMM</name>
<dbReference type="GO" id="GO:0034599">
    <property type="term" value="P:cellular response to oxidative stress"/>
    <property type="evidence" value="ECO:0007669"/>
    <property type="project" value="InterPro"/>
</dbReference>
<sequence>MSFFAKLFGLNQKATVSKDVVTQAIQENHLSNDINFLELIKKRRSIYSIGKNLEHTFAKIEELIKEAVKHSPSAFNSQSSRVVILFNQSHQNFWNIVLDVLKTIVPAEALAGTEQKIQSFAAGAGTVLFFEDQNVIKGLQEQFETYADNFPVWSEHSTAIAQFAVWSVLAEQGIGASLQHYNPIIDEKINAAFDIPAQWKLRAQLVFGSIEGKVGEKAFIEDESRFKTFG</sequence>
<protein>
    <submittedName>
        <fullName evidence="5">Nitroreductase family protein</fullName>
    </submittedName>
</protein>
<reference evidence="5 6" key="1">
    <citation type="submission" date="2018-10" db="EMBL/GenBank/DDBJ databases">
        <title>GWAS and RNA-Seq identify cryptic mechanisms of antimicrobial resistance in Acinetobacter baumannii.</title>
        <authorList>
            <person name="Sahl J.W."/>
        </authorList>
    </citation>
    <scope>NUCLEOTIDE SEQUENCE [LARGE SCALE GENOMIC DNA]</scope>
    <source>
        <strain evidence="5 6">TG41018</strain>
    </source>
</reference>
<evidence type="ECO:0000256" key="2">
    <source>
        <dbReference type="ARBA" id="ARBA00022490"/>
    </source>
</evidence>
<dbReference type="InterPro" id="IPR029479">
    <property type="entry name" value="Nitroreductase"/>
</dbReference>
<dbReference type="EMBL" id="RFES01000002">
    <property type="protein sequence ID" value="RSO59433.1"/>
    <property type="molecule type" value="Genomic_DNA"/>
</dbReference>
<evidence type="ECO:0000256" key="3">
    <source>
        <dbReference type="ARBA" id="ARBA00023002"/>
    </source>
</evidence>
<dbReference type="SUPFAM" id="SSF55469">
    <property type="entry name" value="FMN-dependent nitroreductase-like"/>
    <property type="match status" value="1"/>
</dbReference>
<comment type="caution">
    <text evidence="5">The sequence shown here is derived from an EMBL/GenBank/DDBJ whole genome shotgun (WGS) entry which is preliminary data.</text>
</comment>
<evidence type="ECO:0000313" key="5">
    <source>
        <dbReference type="EMBL" id="RSO59433.1"/>
    </source>
</evidence>